<gene>
    <name evidence="2" type="ORF">J0A67_17825</name>
</gene>
<accession>A0ABS3BV26</accession>
<keyword evidence="1" id="KW-0812">Transmembrane</keyword>
<dbReference type="InterPro" id="IPR009325">
    <property type="entry name" value="DUF983"/>
</dbReference>
<keyword evidence="3" id="KW-1185">Reference proteome</keyword>
<feature type="transmembrane region" description="Helical" evidence="1">
    <location>
        <begin position="56"/>
        <end position="82"/>
    </location>
</feature>
<evidence type="ECO:0000313" key="3">
    <source>
        <dbReference type="Proteomes" id="UP000664698"/>
    </source>
</evidence>
<sequence length="138" mass="15309">MESTPSILASILACKCPKCRRGRMFPKGNFMHPLKFYLMNKTCGVCGQSFEPEPGFYFGAMFVSYGLNTALFITAWVALSVITPDYSLSTLLFLLGLTVMLSLPLIFRLSRSIWIAIFVPFQADAGKKAKEAAVPEPR</sequence>
<feature type="transmembrane region" description="Helical" evidence="1">
    <location>
        <begin position="88"/>
        <end position="107"/>
    </location>
</feature>
<keyword evidence="1" id="KW-1133">Transmembrane helix</keyword>
<organism evidence="2 3">
    <name type="scientific">Algoriphagus aestuariicola</name>
    <dbReference type="NCBI Taxonomy" id="1852016"/>
    <lineage>
        <taxon>Bacteria</taxon>
        <taxon>Pseudomonadati</taxon>
        <taxon>Bacteroidota</taxon>
        <taxon>Cytophagia</taxon>
        <taxon>Cytophagales</taxon>
        <taxon>Cyclobacteriaceae</taxon>
        <taxon>Algoriphagus</taxon>
    </lineage>
</organism>
<evidence type="ECO:0000256" key="1">
    <source>
        <dbReference type="SAM" id="Phobius"/>
    </source>
</evidence>
<dbReference type="Proteomes" id="UP000664698">
    <property type="component" value="Unassembled WGS sequence"/>
</dbReference>
<dbReference type="Pfam" id="PF06170">
    <property type="entry name" value="DUF983"/>
    <property type="match status" value="1"/>
</dbReference>
<reference evidence="2 3" key="1">
    <citation type="submission" date="2021-03" db="EMBL/GenBank/DDBJ databases">
        <title>novel species isolated from a fishpond in China.</title>
        <authorList>
            <person name="Lu H."/>
            <person name="Cai Z."/>
        </authorList>
    </citation>
    <scope>NUCLEOTIDE SEQUENCE [LARGE SCALE GENOMIC DNA]</scope>
    <source>
        <strain evidence="2 3">JCM 31546</strain>
    </source>
</reference>
<protein>
    <submittedName>
        <fullName evidence="2">DUF983 domain-containing protein</fullName>
    </submittedName>
</protein>
<evidence type="ECO:0000313" key="2">
    <source>
        <dbReference type="EMBL" id="MBN7802741.1"/>
    </source>
</evidence>
<keyword evidence="1" id="KW-0472">Membrane</keyword>
<proteinExistence type="predicted"/>
<dbReference type="EMBL" id="JAFKCW010000004">
    <property type="protein sequence ID" value="MBN7802741.1"/>
    <property type="molecule type" value="Genomic_DNA"/>
</dbReference>
<name>A0ABS3BV26_9BACT</name>
<comment type="caution">
    <text evidence="2">The sequence shown here is derived from an EMBL/GenBank/DDBJ whole genome shotgun (WGS) entry which is preliminary data.</text>
</comment>